<evidence type="ECO:0000313" key="3">
    <source>
        <dbReference type="EMBL" id="QPJ61659.1"/>
    </source>
</evidence>
<reference evidence="3 4" key="1">
    <citation type="submission" date="2020-02" db="EMBL/GenBank/DDBJ databases">
        <title>Genomic and physiological characterization of two novel Nitrospinaceae genera.</title>
        <authorList>
            <person name="Mueller A.J."/>
            <person name="Jung M.-Y."/>
            <person name="Strachan C.R."/>
            <person name="Herbold C.W."/>
            <person name="Kirkegaard R.H."/>
            <person name="Daims H."/>
        </authorList>
    </citation>
    <scope>NUCLEOTIDE SEQUENCE [LARGE SCALE GENOMIC DNA]</scope>
    <source>
        <strain evidence="3">EB</strain>
    </source>
</reference>
<name>A0A7T0BVD9_9BACT</name>
<sequence length="115" mass="13360">MRLLLGILIFVLLPGVAWADFFKYTDDQGKTHYVDSAAKVPLKYRQSVKHKVTPDRPQKATPSKAEVVGIIDDMIAENKRKQAESQKKIRRLESEIDQIDRDRRALEESVRNKRR</sequence>
<dbReference type="KEGG" id="nli:G3M70_07080"/>
<dbReference type="Proteomes" id="UP000594688">
    <property type="component" value="Chromosome"/>
</dbReference>
<accession>A0A7T0BVD9</accession>
<gene>
    <name evidence="3" type="ORF">G3M70_07080</name>
</gene>
<dbReference type="AlphaFoldDB" id="A0A7T0BVD9"/>
<organism evidence="3 4">
    <name type="scientific">Candidatus Nitronauta litoralis</name>
    <dbReference type="NCBI Taxonomy" id="2705533"/>
    <lineage>
        <taxon>Bacteria</taxon>
        <taxon>Pseudomonadati</taxon>
        <taxon>Nitrospinota/Tectimicrobiota group</taxon>
        <taxon>Nitrospinota</taxon>
        <taxon>Nitrospinia</taxon>
        <taxon>Nitrospinales</taxon>
        <taxon>Nitrospinaceae</taxon>
        <taxon>Candidatus Nitronauta</taxon>
    </lineage>
</organism>
<feature type="coiled-coil region" evidence="1">
    <location>
        <begin position="75"/>
        <end position="109"/>
    </location>
</feature>
<evidence type="ECO:0000256" key="1">
    <source>
        <dbReference type="SAM" id="Coils"/>
    </source>
</evidence>
<dbReference type="InterPro" id="IPR025392">
    <property type="entry name" value="DUF4124"/>
</dbReference>
<evidence type="ECO:0000259" key="2">
    <source>
        <dbReference type="Pfam" id="PF13511"/>
    </source>
</evidence>
<keyword evidence="1" id="KW-0175">Coiled coil</keyword>
<proteinExistence type="predicted"/>
<feature type="domain" description="DUF4124" evidence="2">
    <location>
        <begin position="9"/>
        <end position="63"/>
    </location>
</feature>
<evidence type="ECO:0000313" key="4">
    <source>
        <dbReference type="Proteomes" id="UP000594688"/>
    </source>
</evidence>
<dbReference type="EMBL" id="CP048685">
    <property type="protein sequence ID" value="QPJ61659.1"/>
    <property type="molecule type" value="Genomic_DNA"/>
</dbReference>
<protein>
    <submittedName>
        <fullName evidence="3">DUF4124 domain-containing protein</fullName>
    </submittedName>
</protein>
<dbReference type="Pfam" id="PF13511">
    <property type="entry name" value="DUF4124"/>
    <property type="match status" value="1"/>
</dbReference>